<sequence>MSFVVAIDGPAASGKGTLARRLARHYGFAYLDTGSLYRAVGQAVRDAGSDPADETAALAAARALDINRINEKAIRTREAGEAASLVAVMAPVRAAILDFQRDFAANPPGGQKGAVLDGRDIGTVVCPDANVKLFVTASPEVRAHRRWLELKGSGSAVSEAQVLEDTRERDARDAGRAASPMKQAADAHLLDTTNLSIEAAFGEAVRIIDKSMS</sequence>
<reference evidence="11 12" key="1">
    <citation type="submission" date="2019-09" db="EMBL/GenBank/DDBJ databases">
        <title>Parvibaculum sedimenti sp. nov., isolated from sediment.</title>
        <authorList>
            <person name="Wang Y."/>
        </authorList>
    </citation>
    <scope>NUCLEOTIDE SEQUENCE [LARGE SCALE GENOMIC DNA]</scope>
    <source>
        <strain evidence="11 12">HXT-9</strain>
    </source>
</reference>
<dbReference type="InterPro" id="IPR027417">
    <property type="entry name" value="P-loop_NTPase"/>
</dbReference>
<evidence type="ECO:0000259" key="10">
    <source>
        <dbReference type="Pfam" id="PF02224"/>
    </source>
</evidence>
<dbReference type="AlphaFoldDB" id="A0A6N6VNB0"/>
<keyword evidence="4 8" id="KW-0418">Kinase</keyword>
<dbReference type="CDD" id="cd02020">
    <property type="entry name" value="CMPK"/>
    <property type="match status" value="1"/>
</dbReference>
<comment type="catalytic activity">
    <reaction evidence="6 8">
        <text>dCMP + ATP = dCDP + ADP</text>
        <dbReference type="Rhea" id="RHEA:25094"/>
        <dbReference type="ChEBI" id="CHEBI:30616"/>
        <dbReference type="ChEBI" id="CHEBI:57566"/>
        <dbReference type="ChEBI" id="CHEBI:58593"/>
        <dbReference type="ChEBI" id="CHEBI:456216"/>
        <dbReference type="EC" id="2.7.4.25"/>
    </reaction>
</comment>
<feature type="binding site" evidence="8">
    <location>
        <begin position="9"/>
        <end position="17"/>
    </location>
    <ligand>
        <name>ATP</name>
        <dbReference type="ChEBI" id="CHEBI:30616"/>
    </ligand>
</feature>
<evidence type="ECO:0000256" key="4">
    <source>
        <dbReference type="ARBA" id="ARBA00022777"/>
    </source>
</evidence>
<organism evidence="11 12">
    <name type="scientific">Parvibaculum sedimenti</name>
    <dbReference type="NCBI Taxonomy" id="2608632"/>
    <lineage>
        <taxon>Bacteria</taxon>
        <taxon>Pseudomonadati</taxon>
        <taxon>Pseudomonadota</taxon>
        <taxon>Alphaproteobacteria</taxon>
        <taxon>Hyphomicrobiales</taxon>
        <taxon>Parvibaculaceae</taxon>
        <taxon>Parvibaculum</taxon>
    </lineage>
</organism>
<comment type="similarity">
    <text evidence="1 8">Belongs to the cytidylate kinase family. Type 1 subfamily.</text>
</comment>
<evidence type="ECO:0000256" key="1">
    <source>
        <dbReference type="ARBA" id="ARBA00009427"/>
    </source>
</evidence>
<gene>
    <name evidence="8" type="primary">cmk</name>
    <name evidence="11" type="ORF">F2P47_00815</name>
</gene>
<comment type="subcellular location">
    <subcellularLocation>
        <location evidence="8">Cytoplasm</location>
    </subcellularLocation>
</comment>
<dbReference type="EMBL" id="WESC01000001">
    <property type="protein sequence ID" value="KAB7742707.1"/>
    <property type="molecule type" value="Genomic_DNA"/>
</dbReference>
<dbReference type="Proteomes" id="UP000468901">
    <property type="component" value="Unassembled WGS sequence"/>
</dbReference>
<dbReference type="RefSeq" id="WP_152214260.1">
    <property type="nucleotide sequence ID" value="NZ_JBAQYD010000365.1"/>
</dbReference>
<evidence type="ECO:0000256" key="6">
    <source>
        <dbReference type="ARBA" id="ARBA00047615"/>
    </source>
</evidence>
<keyword evidence="5 8" id="KW-0067">ATP-binding</keyword>
<dbReference type="Pfam" id="PF02224">
    <property type="entry name" value="Cytidylate_kin"/>
    <property type="match status" value="1"/>
</dbReference>
<evidence type="ECO:0000256" key="3">
    <source>
        <dbReference type="ARBA" id="ARBA00022741"/>
    </source>
</evidence>
<keyword evidence="2 8" id="KW-0808">Transferase</keyword>
<dbReference type="SUPFAM" id="SSF52540">
    <property type="entry name" value="P-loop containing nucleoside triphosphate hydrolases"/>
    <property type="match status" value="1"/>
</dbReference>
<name>A0A6N6VNB0_9HYPH</name>
<dbReference type="GO" id="GO:0005737">
    <property type="term" value="C:cytoplasm"/>
    <property type="evidence" value="ECO:0007669"/>
    <property type="project" value="UniProtKB-SubCell"/>
</dbReference>
<proteinExistence type="inferred from homology"/>
<evidence type="ECO:0000313" key="11">
    <source>
        <dbReference type="EMBL" id="KAB7742707.1"/>
    </source>
</evidence>
<accession>A0A6N6VNB0</accession>
<evidence type="ECO:0000256" key="2">
    <source>
        <dbReference type="ARBA" id="ARBA00022679"/>
    </source>
</evidence>
<keyword evidence="8" id="KW-0963">Cytoplasm</keyword>
<feature type="domain" description="Cytidylate kinase" evidence="10">
    <location>
        <begin position="5"/>
        <end position="208"/>
    </location>
</feature>
<dbReference type="NCBIfam" id="TIGR00017">
    <property type="entry name" value="cmk"/>
    <property type="match status" value="1"/>
</dbReference>
<protein>
    <recommendedName>
        <fullName evidence="8">Cytidylate kinase</fullName>
        <shortName evidence="8">CK</shortName>
        <ecNumber evidence="8">2.7.4.25</ecNumber>
    </recommendedName>
    <alternativeName>
        <fullName evidence="8">Cytidine monophosphate kinase</fullName>
        <shortName evidence="8">CMP kinase</shortName>
    </alternativeName>
</protein>
<feature type="compositionally biased region" description="Basic and acidic residues" evidence="9">
    <location>
        <begin position="164"/>
        <end position="175"/>
    </location>
</feature>
<evidence type="ECO:0000256" key="5">
    <source>
        <dbReference type="ARBA" id="ARBA00022840"/>
    </source>
</evidence>
<dbReference type="EC" id="2.7.4.25" evidence="8"/>
<keyword evidence="3 8" id="KW-0547">Nucleotide-binding</keyword>
<dbReference type="InterPro" id="IPR003136">
    <property type="entry name" value="Cytidylate_kin"/>
</dbReference>
<evidence type="ECO:0000256" key="8">
    <source>
        <dbReference type="HAMAP-Rule" id="MF_00238"/>
    </source>
</evidence>
<dbReference type="InterPro" id="IPR011994">
    <property type="entry name" value="Cytidylate_kinase_dom"/>
</dbReference>
<comment type="caution">
    <text evidence="11">The sequence shown here is derived from an EMBL/GenBank/DDBJ whole genome shotgun (WGS) entry which is preliminary data.</text>
</comment>
<evidence type="ECO:0000256" key="9">
    <source>
        <dbReference type="SAM" id="MobiDB-lite"/>
    </source>
</evidence>
<feature type="region of interest" description="Disordered" evidence="9">
    <location>
        <begin position="159"/>
        <end position="179"/>
    </location>
</feature>
<comment type="catalytic activity">
    <reaction evidence="7 8">
        <text>CMP + ATP = CDP + ADP</text>
        <dbReference type="Rhea" id="RHEA:11600"/>
        <dbReference type="ChEBI" id="CHEBI:30616"/>
        <dbReference type="ChEBI" id="CHEBI:58069"/>
        <dbReference type="ChEBI" id="CHEBI:60377"/>
        <dbReference type="ChEBI" id="CHEBI:456216"/>
        <dbReference type="EC" id="2.7.4.25"/>
    </reaction>
</comment>
<dbReference type="GO" id="GO:0006220">
    <property type="term" value="P:pyrimidine nucleotide metabolic process"/>
    <property type="evidence" value="ECO:0007669"/>
    <property type="project" value="UniProtKB-UniRule"/>
</dbReference>
<evidence type="ECO:0000313" key="12">
    <source>
        <dbReference type="Proteomes" id="UP000468901"/>
    </source>
</evidence>
<dbReference type="HAMAP" id="MF_00238">
    <property type="entry name" value="Cytidyl_kinase_type1"/>
    <property type="match status" value="1"/>
</dbReference>
<keyword evidence="12" id="KW-1185">Reference proteome</keyword>
<dbReference type="Gene3D" id="3.40.50.300">
    <property type="entry name" value="P-loop containing nucleotide triphosphate hydrolases"/>
    <property type="match status" value="1"/>
</dbReference>
<dbReference type="GO" id="GO:0036431">
    <property type="term" value="F:dCMP kinase activity"/>
    <property type="evidence" value="ECO:0007669"/>
    <property type="project" value="InterPro"/>
</dbReference>
<evidence type="ECO:0000256" key="7">
    <source>
        <dbReference type="ARBA" id="ARBA00048478"/>
    </source>
</evidence>
<dbReference type="GO" id="GO:0005524">
    <property type="term" value="F:ATP binding"/>
    <property type="evidence" value="ECO:0007669"/>
    <property type="project" value="UniProtKB-UniRule"/>
</dbReference>